<name>A0A521EQH6_9BACT</name>
<dbReference type="PANTHER" id="PTHR20858:SF17">
    <property type="entry name" value="HYDROXYMETHYLPYRIMIDINE_PHOSPHOMETHYLPYRIMIDINE KINASE THI20-RELATED"/>
    <property type="match status" value="1"/>
</dbReference>
<gene>
    <name evidence="8" type="ORF">SAMN06265218_11830</name>
</gene>
<dbReference type="EC" id="2.7.1.49" evidence="2"/>
<dbReference type="InterPro" id="IPR013749">
    <property type="entry name" value="PM/HMP-P_kinase-1"/>
</dbReference>
<dbReference type="SUPFAM" id="SSF53613">
    <property type="entry name" value="Ribokinase-like"/>
    <property type="match status" value="1"/>
</dbReference>
<dbReference type="GO" id="GO:0005829">
    <property type="term" value="C:cytosol"/>
    <property type="evidence" value="ECO:0007669"/>
    <property type="project" value="TreeGrafter"/>
</dbReference>
<feature type="domain" description="Pyridoxamine kinase/Phosphomethylpyrimidine kinase" evidence="7">
    <location>
        <begin position="19"/>
        <end position="263"/>
    </location>
</feature>
<reference evidence="8 9" key="1">
    <citation type="submission" date="2017-05" db="EMBL/GenBank/DDBJ databases">
        <authorList>
            <person name="Varghese N."/>
            <person name="Submissions S."/>
        </authorList>
    </citation>
    <scope>NUCLEOTIDE SEQUENCE [LARGE SCALE GENOMIC DNA]</scope>
    <source>
        <strain evidence="8 9">DSM 21194</strain>
    </source>
</reference>
<dbReference type="Gene3D" id="3.40.1190.20">
    <property type="match status" value="1"/>
</dbReference>
<dbReference type="NCBIfam" id="TIGR00097">
    <property type="entry name" value="HMP-P_kinase"/>
    <property type="match status" value="1"/>
</dbReference>
<dbReference type="Proteomes" id="UP000317593">
    <property type="component" value="Unassembled WGS sequence"/>
</dbReference>
<keyword evidence="9" id="KW-1185">Reference proteome</keyword>
<comment type="pathway">
    <text evidence="1">Cofactor biosynthesis; thiamine diphosphate biosynthesis.</text>
</comment>
<keyword evidence="6" id="KW-0067">ATP-binding</keyword>
<evidence type="ECO:0000256" key="6">
    <source>
        <dbReference type="ARBA" id="ARBA00022840"/>
    </source>
</evidence>
<dbReference type="RefSeq" id="WP_142715688.1">
    <property type="nucleotide sequence ID" value="NZ_FXTH01000018.1"/>
</dbReference>
<dbReference type="Pfam" id="PF08543">
    <property type="entry name" value="Phos_pyr_kin"/>
    <property type="match status" value="1"/>
</dbReference>
<dbReference type="GO" id="GO:0005524">
    <property type="term" value="F:ATP binding"/>
    <property type="evidence" value="ECO:0007669"/>
    <property type="project" value="UniProtKB-KW"/>
</dbReference>
<evidence type="ECO:0000256" key="3">
    <source>
        <dbReference type="ARBA" id="ARBA00022679"/>
    </source>
</evidence>
<dbReference type="EMBL" id="FXTH01000018">
    <property type="protein sequence ID" value="SMO86184.1"/>
    <property type="molecule type" value="Genomic_DNA"/>
</dbReference>
<sequence length="271" mass="29062">MNSVSENTVPTALTIAGSDPSGGAGLQADLKTFSHYGIYGMTAITCLTAGNTQGVSEVNPIDPSFIRQQCQSVIQDIKPSVTKTGMLFSKETIVAVADDLATISCPIVVDPVMVTKRGDILLSKNAQNYYIEHLLQLSDVLTPNIPEAELLTKEQINNSDDMEQAAKRLLEMGSKSVVIKGGHQKESKNSNDLFFDGNEMIWLTSKRYPTQHTHGAGDAFSAAISALLAKGKSLRQAAEQAKQFIIHAIKSAPGLGKGQGPINFSLSHHPK</sequence>
<dbReference type="InterPro" id="IPR029056">
    <property type="entry name" value="Ribokinase-like"/>
</dbReference>
<dbReference type="InterPro" id="IPR004399">
    <property type="entry name" value="HMP/HMP-P_kinase_dom"/>
</dbReference>
<organism evidence="8 9">
    <name type="scientific">Fodinibius sediminis</name>
    <dbReference type="NCBI Taxonomy" id="1214077"/>
    <lineage>
        <taxon>Bacteria</taxon>
        <taxon>Pseudomonadati</taxon>
        <taxon>Balneolota</taxon>
        <taxon>Balneolia</taxon>
        <taxon>Balneolales</taxon>
        <taxon>Balneolaceae</taxon>
        <taxon>Fodinibius</taxon>
    </lineage>
</organism>
<dbReference type="FunFam" id="3.40.1190.20:FF:000003">
    <property type="entry name" value="Phosphomethylpyrimidine kinase ThiD"/>
    <property type="match status" value="1"/>
</dbReference>
<dbReference type="OrthoDB" id="9810880at2"/>
<evidence type="ECO:0000313" key="9">
    <source>
        <dbReference type="Proteomes" id="UP000317593"/>
    </source>
</evidence>
<evidence type="ECO:0000259" key="7">
    <source>
        <dbReference type="Pfam" id="PF08543"/>
    </source>
</evidence>
<evidence type="ECO:0000256" key="2">
    <source>
        <dbReference type="ARBA" id="ARBA00012135"/>
    </source>
</evidence>
<protein>
    <recommendedName>
        <fullName evidence="2">hydroxymethylpyrimidine kinase</fullName>
        <ecNumber evidence="2">2.7.1.49</ecNumber>
    </recommendedName>
</protein>
<dbReference type="GO" id="GO:0008972">
    <property type="term" value="F:phosphomethylpyrimidine kinase activity"/>
    <property type="evidence" value="ECO:0007669"/>
    <property type="project" value="InterPro"/>
</dbReference>
<proteinExistence type="predicted"/>
<keyword evidence="4" id="KW-0547">Nucleotide-binding</keyword>
<evidence type="ECO:0000256" key="4">
    <source>
        <dbReference type="ARBA" id="ARBA00022741"/>
    </source>
</evidence>
<evidence type="ECO:0000313" key="8">
    <source>
        <dbReference type="EMBL" id="SMO86184.1"/>
    </source>
</evidence>
<evidence type="ECO:0000256" key="1">
    <source>
        <dbReference type="ARBA" id="ARBA00004948"/>
    </source>
</evidence>
<dbReference type="GO" id="GO:0008902">
    <property type="term" value="F:hydroxymethylpyrimidine kinase activity"/>
    <property type="evidence" value="ECO:0007669"/>
    <property type="project" value="UniProtKB-EC"/>
</dbReference>
<dbReference type="PANTHER" id="PTHR20858">
    <property type="entry name" value="PHOSPHOMETHYLPYRIMIDINE KINASE"/>
    <property type="match status" value="1"/>
</dbReference>
<keyword evidence="5 8" id="KW-0418">Kinase</keyword>
<accession>A0A521EQH6</accession>
<dbReference type="CDD" id="cd01169">
    <property type="entry name" value="HMPP_kinase"/>
    <property type="match status" value="1"/>
</dbReference>
<dbReference type="GO" id="GO:0009228">
    <property type="term" value="P:thiamine biosynthetic process"/>
    <property type="evidence" value="ECO:0007669"/>
    <property type="project" value="InterPro"/>
</dbReference>
<keyword evidence="3" id="KW-0808">Transferase</keyword>
<dbReference type="AlphaFoldDB" id="A0A521EQH6"/>
<evidence type="ECO:0000256" key="5">
    <source>
        <dbReference type="ARBA" id="ARBA00022777"/>
    </source>
</evidence>